<dbReference type="STRING" id="460.Lstg_0160"/>
<evidence type="ECO:0000256" key="2">
    <source>
        <dbReference type="ARBA" id="ARBA00022803"/>
    </source>
</evidence>
<dbReference type="InterPro" id="IPR019734">
    <property type="entry name" value="TPR_rpt"/>
</dbReference>
<evidence type="ECO:0000313" key="4">
    <source>
        <dbReference type="EMBL" id="KTD80933.1"/>
    </source>
</evidence>
<sequence>MFHSLHIQGVEAFKKGEYIHAKKLFLQAISLNHEIPDTYFLLGQTCFLSDEKNEAISYLNRFIELTMNKKNRDNWSYAFELLGQCYAADNQDEVAITYYFAAIENDFNCVSARHNLGLSYMKLAQNYLKSHLNNCFILLRDAQIALTSALALCRDNPMLLHSVASWHEQCIDLLNQLAEEKNTQEDISVNFICAIHYYREALAHCHKDDHSLHQMITENLTECYAQFGHHLYQNKEYTIAQILYSLTLDLDKNHIPALNQMGICSFKQGMYMEARKTFVTILERTVDIQDRADAWLNIACCYRLEKNWGEAENSLAEARKLAPQDLRVNEETEKLKQARSNALLGVNTQTIFGIKPDNTPSFSVEETDILQPINSIPGIQDFL</sequence>
<dbReference type="Gene3D" id="1.25.40.10">
    <property type="entry name" value="Tetratricopeptide repeat domain"/>
    <property type="match status" value="2"/>
</dbReference>
<dbReference type="SMART" id="SM00028">
    <property type="entry name" value="TPR"/>
    <property type="match status" value="6"/>
</dbReference>
<dbReference type="PROSITE" id="PS50005">
    <property type="entry name" value="TPR"/>
    <property type="match status" value="1"/>
</dbReference>
<dbReference type="Proteomes" id="UP000255110">
    <property type="component" value="Unassembled WGS sequence"/>
</dbReference>
<dbReference type="EMBL" id="LNYZ01000001">
    <property type="protein sequence ID" value="KTD80933.1"/>
    <property type="molecule type" value="Genomic_DNA"/>
</dbReference>
<evidence type="ECO:0000313" key="6">
    <source>
        <dbReference type="Proteomes" id="UP000054820"/>
    </source>
</evidence>
<dbReference type="Pfam" id="PF13181">
    <property type="entry name" value="TPR_8"/>
    <property type="match status" value="1"/>
</dbReference>
<accession>A0A378LCB3</accession>
<keyword evidence="2 3" id="KW-0802">TPR repeat</keyword>
<dbReference type="Pfam" id="PF13432">
    <property type="entry name" value="TPR_16"/>
    <property type="match status" value="1"/>
</dbReference>
<dbReference type="InterPro" id="IPR011990">
    <property type="entry name" value="TPR-like_helical_dom_sf"/>
</dbReference>
<evidence type="ECO:0000313" key="5">
    <source>
        <dbReference type="EMBL" id="STY23379.1"/>
    </source>
</evidence>
<dbReference type="InterPro" id="IPR051685">
    <property type="entry name" value="Ycf3/AcsC/BcsC/TPR_MFPF"/>
</dbReference>
<dbReference type="PANTHER" id="PTHR44943:SF8">
    <property type="entry name" value="TPR REPEAT-CONTAINING PROTEIN MJ0263"/>
    <property type="match status" value="1"/>
</dbReference>
<dbReference type="RefSeq" id="WP_058475758.1">
    <property type="nucleotide sequence ID" value="NZ_CAAAIO010000002.1"/>
</dbReference>
<dbReference type="PANTHER" id="PTHR44943">
    <property type="entry name" value="CELLULOSE SYNTHASE OPERON PROTEIN C"/>
    <property type="match status" value="1"/>
</dbReference>
<dbReference type="EMBL" id="UGOY01000001">
    <property type="protein sequence ID" value="STY23379.1"/>
    <property type="molecule type" value="Genomic_DNA"/>
</dbReference>
<dbReference type="OrthoDB" id="5632311at2"/>
<dbReference type="SUPFAM" id="SSF48452">
    <property type="entry name" value="TPR-like"/>
    <property type="match status" value="2"/>
</dbReference>
<proteinExistence type="predicted"/>
<keyword evidence="6" id="KW-1185">Reference proteome</keyword>
<dbReference type="Proteomes" id="UP000054820">
    <property type="component" value="Unassembled WGS sequence"/>
</dbReference>
<reference evidence="5 7" key="2">
    <citation type="submission" date="2018-06" db="EMBL/GenBank/DDBJ databases">
        <authorList>
            <consortium name="Pathogen Informatics"/>
            <person name="Doyle S."/>
        </authorList>
    </citation>
    <scope>NUCLEOTIDE SEQUENCE [LARGE SCALE GENOMIC DNA]</scope>
    <source>
        <strain evidence="5 7">NCTC11991</strain>
    </source>
</reference>
<name>A0A378LCB3_9GAMM</name>
<evidence type="ECO:0000256" key="1">
    <source>
        <dbReference type="ARBA" id="ARBA00022737"/>
    </source>
</evidence>
<keyword evidence="1" id="KW-0677">Repeat</keyword>
<reference evidence="4 6" key="1">
    <citation type="submission" date="2015-11" db="EMBL/GenBank/DDBJ databases">
        <title>Genomic analysis of 38 Legionella species identifies large and diverse effector repertoires.</title>
        <authorList>
            <person name="Burstein D."/>
            <person name="Amaro F."/>
            <person name="Zusman T."/>
            <person name="Lifshitz Z."/>
            <person name="Cohen O."/>
            <person name="Gilbert J.A."/>
            <person name="Pupko T."/>
            <person name="Shuman H.A."/>
            <person name="Segal G."/>
        </authorList>
    </citation>
    <scope>NUCLEOTIDE SEQUENCE [LARGE SCALE GENOMIC DNA]</scope>
    <source>
        <strain evidence="4 6">SC-18-C9</strain>
    </source>
</reference>
<feature type="repeat" description="TPR" evidence="3">
    <location>
        <begin position="292"/>
        <end position="325"/>
    </location>
</feature>
<dbReference type="AlphaFoldDB" id="A0A378LCB3"/>
<organism evidence="5 7">
    <name type="scientific">Legionella steigerwaltii</name>
    <dbReference type="NCBI Taxonomy" id="460"/>
    <lineage>
        <taxon>Bacteria</taxon>
        <taxon>Pseudomonadati</taxon>
        <taxon>Pseudomonadota</taxon>
        <taxon>Gammaproteobacteria</taxon>
        <taxon>Legionellales</taxon>
        <taxon>Legionellaceae</taxon>
        <taxon>Legionella</taxon>
    </lineage>
</organism>
<protein>
    <submittedName>
        <fullName evidence="5">Photosystem I assembly protein Ycf3</fullName>
    </submittedName>
</protein>
<evidence type="ECO:0000313" key="7">
    <source>
        <dbReference type="Proteomes" id="UP000255110"/>
    </source>
</evidence>
<evidence type="ECO:0000256" key="3">
    <source>
        <dbReference type="PROSITE-ProRule" id="PRU00339"/>
    </source>
</evidence>
<gene>
    <name evidence="4" type="ORF">Lstg_0160</name>
    <name evidence="5" type="ORF">NCTC11991_01987</name>
</gene>